<dbReference type="GeneID" id="108681665"/>
<dbReference type="OrthoDB" id="6435529at2759"/>
<sequence length="125" mass="14357">PLTNPLSVVGVIQRKLGEEGDPEMSDLMYQFNQAPIWRDGGILHARMRLLKDEVYQDYYAPYEGRDGFDVQIMLQVPRSRGAVTLRSNSPFEPPNVDPNYFEHPDDVEDLLKSFCKVLDKVSAWI</sequence>
<dbReference type="RefSeq" id="XP_018026206.1">
    <property type="nucleotide sequence ID" value="XM_018170717.1"/>
</dbReference>
<dbReference type="SUPFAM" id="SSF54373">
    <property type="entry name" value="FAD-linked reductases, C-terminal domain"/>
    <property type="match status" value="1"/>
</dbReference>
<dbReference type="GO" id="GO:0016614">
    <property type="term" value="F:oxidoreductase activity, acting on CH-OH group of donors"/>
    <property type="evidence" value="ECO:0007669"/>
    <property type="project" value="InterPro"/>
</dbReference>
<name>A0A8B7PLD2_HYAAZ</name>
<keyword evidence="2" id="KW-1185">Reference proteome</keyword>
<protein>
    <submittedName>
        <fullName evidence="3">Versicolorin B synthase-like</fullName>
    </submittedName>
</protein>
<feature type="domain" description="Glucose-methanol-choline oxidoreductase C-terminal" evidence="1">
    <location>
        <begin position="77"/>
        <end position="115"/>
    </location>
</feature>
<dbReference type="AlphaFoldDB" id="A0A8B7PLD2"/>
<evidence type="ECO:0000313" key="3">
    <source>
        <dbReference type="RefSeq" id="XP_018026206.1"/>
    </source>
</evidence>
<dbReference type="Proteomes" id="UP000694843">
    <property type="component" value="Unplaced"/>
</dbReference>
<accession>A0A8B7PLD2</accession>
<proteinExistence type="predicted"/>
<organism evidence="2 3">
    <name type="scientific">Hyalella azteca</name>
    <name type="common">Amphipod</name>
    <dbReference type="NCBI Taxonomy" id="294128"/>
    <lineage>
        <taxon>Eukaryota</taxon>
        <taxon>Metazoa</taxon>
        <taxon>Ecdysozoa</taxon>
        <taxon>Arthropoda</taxon>
        <taxon>Crustacea</taxon>
        <taxon>Multicrustacea</taxon>
        <taxon>Malacostraca</taxon>
        <taxon>Eumalacostraca</taxon>
        <taxon>Peracarida</taxon>
        <taxon>Amphipoda</taxon>
        <taxon>Senticaudata</taxon>
        <taxon>Talitrida</taxon>
        <taxon>Talitroidea</taxon>
        <taxon>Hyalellidae</taxon>
        <taxon>Hyalella</taxon>
    </lineage>
</organism>
<evidence type="ECO:0000313" key="2">
    <source>
        <dbReference type="Proteomes" id="UP000694843"/>
    </source>
</evidence>
<dbReference type="Gene3D" id="3.30.560.10">
    <property type="entry name" value="Glucose Oxidase, domain 3"/>
    <property type="match status" value="1"/>
</dbReference>
<gene>
    <name evidence="3" type="primary">LOC108681665</name>
</gene>
<evidence type="ECO:0000259" key="1">
    <source>
        <dbReference type="Pfam" id="PF05199"/>
    </source>
</evidence>
<dbReference type="InterPro" id="IPR007867">
    <property type="entry name" value="GMC_OxRtase_C"/>
</dbReference>
<dbReference type="KEGG" id="hazt:108681665"/>
<dbReference type="Pfam" id="PF05199">
    <property type="entry name" value="GMC_oxred_C"/>
    <property type="match status" value="1"/>
</dbReference>
<feature type="non-terminal residue" evidence="3">
    <location>
        <position position="1"/>
    </location>
</feature>
<reference evidence="3" key="1">
    <citation type="submission" date="2025-08" db="UniProtKB">
        <authorList>
            <consortium name="RefSeq"/>
        </authorList>
    </citation>
    <scope>IDENTIFICATION</scope>
    <source>
        <tissue evidence="3">Whole organism</tissue>
    </source>
</reference>